<dbReference type="GO" id="GO:0005886">
    <property type="term" value="C:plasma membrane"/>
    <property type="evidence" value="ECO:0007669"/>
    <property type="project" value="UniProtKB-SubCell"/>
</dbReference>
<evidence type="ECO:0000256" key="2">
    <source>
        <dbReference type="ARBA" id="ARBA00022475"/>
    </source>
</evidence>
<dbReference type="Proteomes" id="UP000536534">
    <property type="component" value="Unassembled WGS sequence"/>
</dbReference>
<dbReference type="NCBIfam" id="TIGR00765">
    <property type="entry name" value="yihY_not_rbn"/>
    <property type="match status" value="1"/>
</dbReference>
<dbReference type="HAMAP" id="MF_00672">
    <property type="entry name" value="UPF0761"/>
    <property type="match status" value="1"/>
</dbReference>
<evidence type="ECO:0000256" key="4">
    <source>
        <dbReference type="ARBA" id="ARBA00022692"/>
    </source>
</evidence>
<keyword evidence="5 7" id="KW-1133">Transmembrane helix</keyword>
<proteinExistence type="inferred from homology"/>
<dbReference type="PANTHER" id="PTHR30213">
    <property type="entry name" value="INNER MEMBRANE PROTEIN YHJD"/>
    <property type="match status" value="1"/>
</dbReference>
<feature type="transmembrane region" description="Helical" evidence="7">
    <location>
        <begin position="134"/>
        <end position="158"/>
    </location>
</feature>
<dbReference type="EMBL" id="JAAYYV010000339">
    <property type="protein sequence ID" value="NLF55185.1"/>
    <property type="molecule type" value="Genomic_DNA"/>
</dbReference>
<evidence type="ECO:0000313" key="9">
    <source>
        <dbReference type="EMBL" id="NLF55185.1"/>
    </source>
</evidence>
<feature type="transmembrane region" description="Helical" evidence="7">
    <location>
        <begin position="234"/>
        <end position="267"/>
    </location>
</feature>
<dbReference type="InterPro" id="IPR023679">
    <property type="entry name" value="UPF0761_bac"/>
</dbReference>
<comment type="subcellular location">
    <subcellularLocation>
        <location evidence="1 7">Cell membrane</location>
        <topology evidence="1 7">Multi-pass membrane protein</topology>
    </subcellularLocation>
</comment>
<evidence type="ECO:0000256" key="6">
    <source>
        <dbReference type="ARBA" id="ARBA00023136"/>
    </source>
</evidence>
<organism evidence="9 10">
    <name type="scientific">Thauera phenolivorans</name>
    <dbReference type="NCBI Taxonomy" id="1792543"/>
    <lineage>
        <taxon>Bacteria</taxon>
        <taxon>Pseudomonadati</taxon>
        <taxon>Pseudomonadota</taxon>
        <taxon>Betaproteobacteria</taxon>
        <taxon>Rhodocyclales</taxon>
        <taxon>Zoogloeaceae</taxon>
        <taxon>Thauera</taxon>
    </lineage>
</organism>
<comment type="caution">
    <text evidence="9">The sequence shown here is derived from an EMBL/GenBank/DDBJ whole genome shotgun (WGS) entry which is preliminary data.</text>
</comment>
<sequence length="422" mass="45101">MRPKLQALHDFAELFADRFGTTRCPQVAAGLAFTTLLAVVPLVTVTVIAFSRLPGVEALGAALERFLLDNLLPERAGQIIASHALQFSEQAGRLTTIGLAIVAITALLLLSTIEKVFNQIWGVRQPRPMLQRITVSWFVLTLGPIAFGASAFATGYLVATSASISGNLPWVGELTARLLPPLLLGALFSFLYFAVPNHPVRPAHAIAGGLAAAVAFVLMQRAFGMFIARVPSYTLIYGAFAVLPIFLIWLYLSWMVILVGALISATLPAFLERQRLTPPFAGDRAWAAVTMLATLGASQLRGTPVSFGTLCESVGWREHATEALLDDLHRSGWATRTEDGDWVLTRTPAELRISTVIERFALDPSRWLAATAQGPSAAVASELDHHLGGLSLTLQDLIASAQGGSSATTRTAGTDAAARPKS</sequence>
<evidence type="ECO:0000313" key="10">
    <source>
        <dbReference type="Proteomes" id="UP000536534"/>
    </source>
</evidence>
<dbReference type="PANTHER" id="PTHR30213:SF0">
    <property type="entry name" value="UPF0761 MEMBRANE PROTEIN YIHY"/>
    <property type="match status" value="1"/>
</dbReference>
<reference evidence="9 10" key="1">
    <citation type="journal article" date="2020" name="Biotechnol. Biofuels">
        <title>New insights from the biogas microbiome by comprehensive genome-resolved metagenomics of nearly 1600 species originating from multiple anaerobic digesters.</title>
        <authorList>
            <person name="Campanaro S."/>
            <person name="Treu L."/>
            <person name="Rodriguez-R L.M."/>
            <person name="Kovalovszki A."/>
            <person name="Ziels R.M."/>
            <person name="Maus I."/>
            <person name="Zhu X."/>
            <person name="Kougias P.G."/>
            <person name="Basile A."/>
            <person name="Luo G."/>
            <person name="Schluter A."/>
            <person name="Konstantinidis K.T."/>
            <person name="Angelidaki I."/>
        </authorList>
    </citation>
    <scope>NUCLEOTIDE SEQUENCE [LARGE SCALE GENOMIC DNA]</scope>
    <source>
        <strain evidence="9">AS06rmzACSIP_256</strain>
    </source>
</reference>
<keyword evidence="2 7" id="KW-1003">Cell membrane</keyword>
<keyword evidence="6 7" id="KW-0472">Membrane</keyword>
<dbReference type="OrthoDB" id="9808671at2"/>
<evidence type="ECO:0000256" key="1">
    <source>
        <dbReference type="ARBA" id="ARBA00004651"/>
    </source>
</evidence>
<comment type="similarity">
    <text evidence="7">Belongs to the UPF0761 family.</text>
</comment>
<evidence type="ECO:0000256" key="5">
    <source>
        <dbReference type="ARBA" id="ARBA00022989"/>
    </source>
</evidence>
<keyword evidence="4 7" id="KW-0812">Transmembrane</keyword>
<dbReference type="InterPro" id="IPR017039">
    <property type="entry name" value="Virul_fac_BrkB"/>
</dbReference>
<feature type="transmembrane region" description="Helical" evidence="7">
    <location>
        <begin position="207"/>
        <end position="228"/>
    </location>
</feature>
<feature type="transmembrane region" description="Helical" evidence="7">
    <location>
        <begin position="178"/>
        <end position="195"/>
    </location>
</feature>
<evidence type="ECO:0000256" key="7">
    <source>
        <dbReference type="HAMAP-Rule" id="MF_00672"/>
    </source>
</evidence>
<gene>
    <name evidence="9" type="ORF">GX576_12465</name>
</gene>
<accession>A0A7X7LXI4</accession>
<keyword evidence="3" id="KW-0997">Cell inner membrane</keyword>
<feature type="transmembrane region" description="Helical" evidence="7">
    <location>
        <begin position="94"/>
        <end position="113"/>
    </location>
</feature>
<evidence type="ECO:0000256" key="3">
    <source>
        <dbReference type="ARBA" id="ARBA00022519"/>
    </source>
</evidence>
<evidence type="ECO:0000256" key="8">
    <source>
        <dbReference type="SAM" id="MobiDB-lite"/>
    </source>
</evidence>
<feature type="transmembrane region" description="Helical" evidence="7">
    <location>
        <begin position="27"/>
        <end position="50"/>
    </location>
</feature>
<name>A0A7X7LXI4_9RHOO</name>
<feature type="region of interest" description="Disordered" evidence="8">
    <location>
        <begin position="403"/>
        <end position="422"/>
    </location>
</feature>
<protein>
    <recommendedName>
        <fullName evidence="7">UPF0761 membrane protein GX576_12465</fullName>
    </recommendedName>
</protein>
<dbReference type="AlphaFoldDB" id="A0A7X7LXI4"/>
<dbReference type="Pfam" id="PF03631">
    <property type="entry name" value="Virul_fac_BrkB"/>
    <property type="match status" value="1"/>
</dbReference>